<keyword evidence="5" id="KW-0249">Electron transport</keyword>
<evidence type="ECO:0000256" key="5">
    <source>
        <dbReference type="ARBA" id="ARBA00022982"/>
    </source>
</evidence>
<dbReference type="Gene3D" id="1.10.760.10">
    <property type="entry name" value="Cytochrome c-like domain"/>
    <property type="match status" value="1"/>
</dbReference>
<dbReference type="GO" id="GO:0020037">
    <property type="term" value="F:heme binding"/>
    <property type="evidence" value="ECO:0007669"/>
    <property type="project" value="InterPro"/>
</dbReference>
<dbReference type="Pfam" id="PF06283">
    <property type="entry name" value="ThuA"/>
    <property type="match status" value="1"/>
</dbReference>
<dbReference type="Gene3D" id="2.120.10.30">
    <property type="entry name" value="TolB, C-terminal domain"/>
    <property type="match status" value="1"/>
</dbReference>
<dbReference type="InterPro" id="IPR000601">
    <property type="entry name" value="PKD_dom"/>
</dbReference>
<dbReference type="InterPro" id="IPR029062">
    <property type="entry name" value="Class_I_gatase-like"/>
</dbReference>
<keyword evidence="3 7" id="KW-0479">Metal-binding</keyword>
<dbReference type="Pfam" id="PF03422">
    <property type="entry name" value="CBM_6"/>
    <property type="match status" value="1"/>
</dbReference>
<dbReference type="InterPro" id="IPR002324">
    <property type="entry name" value="Cyt_c_ID"/>
</dbReference>
<dbReference type="Proteomes" id="UP000293347">
    <property type="component" value="Unassembled WGS sequence"/>
</dbReference>
<name>A0A4R0NPW2_9SPHI</name>
<dbReference type="PRINTS" id="PR00606">
    <property type="entry name" value="CYTCHROMECID"/>
</dbReference>
<feature type="signal peptide" evidence="8">
    <location>
        <begin position="1"/>
        <end position="25"/>
    </location>
</feature>
<reference evidence="12 13" key="1">
    <citation type="submission" date="2019-02" db="EMBL/GenBank/DDBJ databases">
        <title>Pedobacter sp. RP-1-14 sp. nov., isolated from Arctic soil.</title>
        <authorList>
            <person name="Dahal R.H."/>
        </authorList>
    </citation>
    <scope>NUCLEOTIDE SEQUENCE [LARGE SCALE GENOMIC DNA]</scope>
    <source>
        <strain evidence="12 13">RP-1-14</strain>
    </source>
</reference>
<dbReference type="InterPro" id="IPR029010">
    <property type="entry name" value="ThuA-like"/>
</dbReference>
<dbReference type="InterPro" id="IPR006584">
    <property type="entry name" value="Cellulose-bd_IV"/>
</dbReference>
<dbReference type="InterPro" id="IPR036909">
    <property type="entry name" value="Cyt_c-like_dom_sf"/>
</dbReference>
<evidence type="ECO:0000259" key="9">
    <source>
        <dbReference type="PROSITE" id="PS50093"/>
    </source>
</evidence>
<comment type="PTM">
    <text evidence="7">Binds 1 heme c group covalently per subunit.</text>
</comment>
<dbReference type="SUPFAM" id="SSF46626">
    <property type="entry name" value="Cytochrome c"/>
    <property type="match status" value="1"/>
</dbReference>
<gene>
    <name evidence="12" type="ORF">EZ437_02335</name>
</gene>
<keyword evidence="13" id="KW-1185">Reference proteome</keyword>
<dbReference type="RefSeq" id="WP_131592864.1">
    <property type="nucleotide sequence ID" value="NZ_SJSL01000001.1"/>
</dbReference>
<dbReference type="Gene3D" id="2.60.120.260">
    <property type="entry name" value="Galactose-binding domain-like"/>
    <property type="match status" value="1"/>
</dbReference>
<evidence type="ECO:0000256" key="6">
    <source>
        <dbReference type="ARBA" id="ARBA00023004"/>
    </source>
</evidence>
<keyword evidence="2 7" id="KW-0349">Heme</keyword>
<dbReference type="SUPFAM" id="SSF50952">
    <property type="entry name" value="Soluble quinoprotein glucose dehydrogenase"/>
    <property type="match status" value="1"/>
</dbReference>
<sequence>MLKVKYPKIYTVLFTAICASTIFYACKTVVPKANTSTAAVAATPKPLRILVFSKTKGFYHSSIPAGITAIQKLGKEHNIIVDTTKNSEYFVEDSLKHYSAVIFLSTTMNVLNANQQVQFERYIQAGGGYAGIHAAADTEYDWPWYNKLVGAYFLSHPGNPNVRKATIDVNDTTHISTKGLPKRWERTDEWYNYKNIYDGIKVLARLDESTYEGGENGNDHPIAWHHEYDGGRAFYTGGGHTDESFSEPLFLNHLLGGIKYAIGNADLDYTKAYSVRKPEDNRFTKTILSNDLNEPMELSVAPDGRVFFIERAGNFYVYNPADRKTSLVYKFPVKAVDKYLNGLLGISIDPDFVTNNYLYFFNTAADGNNYKQHISRIPISKDNILDLKSEKVIIEIPIDLEVSAHTGGSISWDKQKNMYISTGDNTVPFESDGFAPIDRQDNRLVYSAERSAGNTNDLRGKILRIHPEADGSYTIPEGNLFPKGTPLTRPEIYVMGCRNPYRMSVDVETGIVYWGEVGPDSGQDGLQGPRGYDEFNQAKKAGNYGWPYFVGDSKPYKELDFATRAKGATLKVGPYFDLNGATNNSPYNTGMKTLPPPIKAMVWYPYGRSAEFPELGDGGRCAMGGPVYHYDPNLKSETKLPEYFDKALFMYDWMRNWVYAVRMDENNNYKRMEPFMETNGDFRRPIDIEVGPEGSFYMMEYGSVYGIDNVDARLVRIDYNGGNRAPIAKIETRDTIGLIPYKVAFNSKSYDNDDDDQMSYEWSFDGKSIGSTVQNPRHTFTQNGVYHTTLKVTDLAGKSTIDTVVIKVGNTLPQIAINSSSNSSFFFPKPSKFTYKVDVKDNEDKMIDPKKVKVDLSFIAKVQNNQSLVGHQEITPTYNYGKTLIAGSDCKACHQVDGLSVGPSFVRISKKYAVDNAALDKLSNKIIKGGGGVWGEHAMSAHPQISKEDASEMVKYILSLTAKKANTSLPQQGSASLDKHLAVKDQGRYLFSAAYTDKGGAITPLTKKESLILRPAKVQAEEADLLYKVDRSDKQLGGIHNKSYFVFKNIDLKNISQLTYFYSSLNSDAAIEVHQDSPTGPIVSRLEFTKTGDWKRYQELSAPVTSATAGRHDLYFVIVKDTPPNQHLISIDWINFIAR</sequence>
<dbReference type="Pfam" id="PF00034">
    <property type="entry name" value="Cytochrom_C"/>
    <property type="match status" value="1"/>
</dbReference>
<feature type="chain" id="PRO_5020396310" evidence="8">
    <location>
        <begin position="26"/>
        <end position="1139"/>
    </location>
</feature>
<keyword evidence="1" id="KW-0813">Transport</keyword>
<dbReference type="InterPro" id="IPR022409">
    <property type="entry name" value="PKD/Chitinase_dom"/>
</dbReference>
<proteinExistence type="predicted"/>
<dbReference type="OrthoDB" id="9816308at2"/>
<evidence type="ECO:0000259" key="10">
    <source>
        <dbReference type="PROSITE" id="PS51007"/>
    </source>
</evidence>
<dbReference type="SUPFAM" id="SSF49785">
    <property type="entry name" value="Galactose-binding domain-like"/>
    <property type="match status" value="1"/>
</dbReference>
<dbReference type="InterPro" id="IPR011042">
    <property type="entry name" value="6-blade_b-propeller_TolB-like"/>
</dbReference>
<dbReference type="InterPro" id="IPR035986">
    <property type="entry name" value="PKD_dom_sf"/>
</dbReference>
<feature type="binding site" description="covalent" evidence="7">
    <location>
        <position position="890"/>
    </location>
    <ligand>
        <name>heme c</name>
        <dbReference type="ChEBI" id="CHEBI:61717"/>
    </ligand>
</feature>
<dbReference type="InterPro" id="IPR005084">
    <property type="entry name" value="CBM6"/>
</dbReference>
<dbReference type="EMBL" id="SJSL01000001">
    <property type="protein sequence ID" value="TCD02846.1"/>
    <property type="molecule type" value="Genomic_DNA"/>
</dbReference>
<evidence type="ECO:0000256" key="3">
    <source>
        <dbReference type="ARBA" id="ARBA00022723"/>
    </source>
</evidence>
<dbReference type="GO" id="GO:0009055">
    <property type="term" value="F:electron transfer activity"/>
    <property type="evidence" value="ECO:0007669"/>
    <property type="project" value="InterPro"/>
</dbReference>
<dbReference type="CDD" id="cd00146">
    <property type="entry name" value="PKD"/>
    <property type="match status" value="1"/>
</dbReference>
<protein>
    <submittedName>
        <fullName evidence="12">Carbohydrate-binding protein</fullName>
    </submittedName>
</protein>
<dbReference type="PANTHER" id="PTHR40469">
    <property type="entry name" value="SECRETED GLYCOSYL HYDROLASE"/>
    <property type="match status" value="1"/>
</dbReference>
<evidence type="ECO:0000313" key="12">
    <source>
        <dbReference type="EMBL" id="TCD02846.1"/>
    </source>
</evidence>
<dbReference type="SUPFAM" id="SSF52317">
    <property type="entry name" value="Class I glutamine amidotransferase-like"/>
    <property type="match status" value="1"/>
</dbReference>
<accession>A0A4R0NPW2</accession>
<feature type="binding site" description="covalent" evidence="7">
    <location>
        <position position="894"/>
    </location>
    <ligand>
        <name>heme c</name>
        <dbReference type="ChEBI" id="CHEBI:61717"/>
    </ligand>
</feature>
<evidence type="ECO:0000256" key="7">
    <source>
        <dbReference type="PIRSR" id="PIRSR602324-1"/>
    </source>
</evidence>
<dbReference type="PROSITE" id="PS51175">
    <property type="entry name" value="CBM6"/>
    <property type="match status" value="1"/>
</dbReference>
<dbReference type="PANTHER" id="PTHR40469:SF2">
    <property type="entry name" value="GALACTOSE-BINDING DOMAIN-LIKE SUPERFAMILY PROTEIN"/>
    <property type="match status" value="1"/>
</dbReference>
<dbReference type="PROSITE" id="PS51257">
    <property type="entry name" value="PROKAR_LIPOPROTEIN"/>
    <property type="match status" value="1"/>
</dbReference>
<feature type="domain" description="Cytochrome c" evidence="10">
    <location>
        <begin position="876"/>
        <end position="961"/>
    </location>
</feature>
<evidence type="ECO:0000256" key="1">
    <source>
        <dbReference type="ARBA" id="ARBA00022448"/>
    </source>
</evidence>
<feature type="binding site" description="covalent" evidence="7">
    <location>
        <position position="939"/>
    </location>
    <ligand>
        <name>heme c</name>
        <dbReference type="ChEBI" id="CHEBI:61717"/>
    </ligand>
</feature>
<comment type="caution">
    <text evidence="12">The sequence shown here is derived from an EMBL/GenBank/DDBJ whole genome shotgun (WGS) entry which is preliminary data.</text>
</comment>
<evidence type="ECO:0000313" key="13">
    <source>
        <dbReference type="Proteomes" id="UP000293347"/>
    </source>
</evidence>
<dbReference type="SMART" id="SM00606">
    <property type="entry name" value="CBD_IV"/>
    <property type="match status" value="1"/>
</dbReference>
<dbReference type="Pfam" id="PF18911">
    <property type="entry name" value="PKD_4"/>
    <property type="match status" value="1"/>
</dbReference>
<evidence type="ECO:0000259" key="11">
    <source>
        <dbReference type="PROSITE" id="PS51175"/>
    </source>
</evidence>
<evidence type="ECO:0000256" key="4">
    <source>
        <dbReference type="ARBA" id="ARBA00022729"/>
    </source>
</evidence>
<dbReference type="Gene3D" id="2.60.40.10">
    <property type="entry name" value="Immunoglobulins"/>
    <property type="match status" value="1"/>
</dbReference>
<evidence type="ECO:0000256" key="8">
    <source>
        <dbReference type="SAM" id="SignalP"/>
    </source>
</evidence>
<organism evidence="12 13">
    <name type="scientific">Pedobacter psychroterrae</name>
    <dbReference type="NCBI Taxonomy" id="2530453"/>
    <lineage>
        <taxon>Bacteria</taxon>
        <taxon>Pseudomonadati</taxon>
        <taxon>Bacteroidota</taxon>
        <taxon>Sphingobacteriia</taxon>
        <taxon>Sphingobacteriales</taxon>
        <taxon>Sphingobacteriaceae</taxon>
        <taxon>Pedobacter</taxon>
    </lineage>
</organism>
<dbReference type="InterPro" id="IPR011041">
    <property type="entry name" value="Quinoprot_gluc/sorb_DH_b-prop"/>
</dbReference>
<keyword evidence="6 7" id="KW-0408">Iron</keyword>
<dbReference type="InterPro" id="IPR013783">
    <property type="entry name" value="Ig-like_fold"/>
</dbReference>
<keyword evidence="4 8" id="KW-0732">Signal</keyword>
<dbReference type="PROSITE" id="PS51007">
    <property type="entry name" value="CYTC"/>
    <property type="match status" value="1"/>
</dbReference>
<dbReference type="InterPro" id="IPR012938">
    <property type="entry name" value="Glc/Sorbosone_DH"/>
</dbReference>
<dbReference type="InterPro" id="IPR008979">
    <property type="entry name" value="Galactose-bd-like_sf"/>
</dbReference>
<dbReference type="GO" id="GO:0005506">
    <property type="term" value="F:iron ion binding"/>
    <property type="evidence" value="ECO:0007669"/>
    <property type="project" value="InterPro"/>
</dbReference>
<feature type="domain" description="CBM6" evidence="11">
    <location>
        <begin position="1016"/>
        <end position="1137"/>
    </location>
</feature>
<dbReference type="GO" id="GO:0030246">
    <property type="term" value="F:carbohydrate binding"/>
    <property type="evidence" value="ECO:0007669"/>
    <property type="project" value="InterPro"/>
</dbReference>
<dbReference type="SUPFAM" id="SSF49299">
    <property type="entry name" value="PKD domain"/>
    <property type="match status" value="1"/>
</dbReference>
<dbReference type="AlphaFoldDB" id="A0A4R0NPW2"/>
<dbReference type="InterPro" id="IPR009056">
    <property type="entry name" value="Cyt_c-like_dom"/>
</dbReference>
<evidence type="ECO:0000256" key="2">
    <source>
        <dbReference type="ARBA" id="ARBA00022617"/>
    </source>
</evidence>
<dbReference type="CDD" id="cd04084">
    <property type="entry name" value="CBM6_xylanase-like"/>
    <property type="match status" value="1"/>
</dbReference>
<dbReference type="SMART" id="SM00089">
    <property type="entry name" value="PKD"/>
    <property type="match status" value="1"/>
</dbReference>
<dbReference type="Pfam" id="PF07995">
    <property type="entry name" value="GSDH"/>
    <property type="match status" value="1"/>
</dbReference>
<feature type="domain" description="PKD" evidence="9">
    <location>
        <begin position="726"/>
        <end position="808"/>
    </location>
</feature>
<dbReference type="PROSITE" id="PS50093">
    <property type="entry name" value="PKD"/>
    <property type="match status" value="1"/>
</dbReference>
<dbReference type="Gene3D" id="3.40.50.880">
    <property type="match status" value="1"/>
</dbReference>